<accession>A0ABY6J023</accession>
<protein>
    <submittedName>
        <fullName evidence="1">DUF72 domain-containing protein</fullName>
    </submittedName>
</protein>
<dbReference type="PANTHER" id="PTHR30348:SF4">
    <property type="entry name" value="DUF72 DOMAIN-CONTAINING PROTEIN"/>
    <property type="match status" value="1"/>
</dbReference>
<dbReference type="SUPFAM" id="SSF117396">
    <property type="entry name" value="TM1631-like"/>
    <property type="match status" value="1"/>
</dbReference>
<dbReference type="RefSeq" id="WP_264281057.1">
    <property type="nucleotide sequence ID" value="NZ_CP107006.1"/>
</dbReference>
<gene>
    <name evidence="1" type="ORF">MKQ68_22605</name>
</gene>
<dbReference type="Proteomes" id="UP001162741">
    <property type="component" value="Chromosome"/>
</dbReference>
<evidence type="ECO:0000313" key="1">
    <source>
        <dbReference type="EMBL" id="UYQ92875.1"/>
    </source>
</evidence>
<dbReference type="EMBL" id="CP107006">
    <property type="protein sequence ID" value="UYQ92875.1"/>
    <property type="molecule type" value="Genomic_DNA"/>
</dbReference>
<dbReference type="Gene3D" id="3.20.20.410">
    <property type="entry name" value="Protein of unknown function UPF0759"/>
    <property type="match status" value="1"/>
</dbReference>
<dbReference type="InterPro" id="IPR036520">
    <property type="entry name" value="UPF0759_sf"/>
</dbReference>
<dbReference type="Pfam" id="PF01904">
    <property type="entry name" value="DUF72"/>
    <property type="match status" value="1"/>
</dbReference>
<keyword evidence="2" id="KW-1185">Reference proteome</keyword>
<dbReference type="PANTHER" id="PTHR30348">
    <property type="entry name" value="UNCHARACTERIZED PROTEIN YECE"/>
    <property type="match status" value="1"/>
</dbReference>
<name>A0ABY6J023_9BACT</name>
<sequence length="249" mass="29153">MAQDRLFRVGTSGWSYQHWKGIYYPPTVKAADWLSFFANDFDCVEINNSFYKLPSLGTVQNWAATVPRGFVFCPKMNRFLSHMKKLNDPEQPLQRFFDVFDPVAEHLGPILIQLPANATFKPPVVERFYSILQKKYKQYQFSMEVRHDTWYTAESLRLMRQYSIGLVITDSGGLFPSQEVVTASHVYLRFHGPGKLYASQYHPNTLRAYARKCRRWMDEGRTIWAFFNNDINGYALEDAQTLKRYLLKS</sequence>
<dbReference type="InterPro" id="IPR002763">
    <property type="entry name" value="DUF72"/>
</dbReference>
<proteinExistence type="predicted"/>
<reference evidence="1" key="1">
    <citation type="submission" date="2022-10" db="EMBL/GenBank/DDBJ databases">
        <title>Chitinophaga sp. nov., isolated from soil.</title>
        <authorList>
            <person name="Jeon C.O."/>
        </authorList>
    </citation>
    <scope>NUCLEOTIDE SEQUENCE</scope>
    <source>
        <strain evidence="1">R8</strain>
    </source>
</reference>
<evidence type="ECO:0000313" key="2">
    <source>
        <dbReference type="Proteomes" id="UP001162741"/>
    </source>
</evidence>
<organism evidence="1 2">
    <name type="scientific">Chitinophaga horti</name>
    <dbReference type="NCBI Taxonomy" id="2920382"/>
    <lineage>
        <taxon>Bacteria</taxon>
        <taxon>Pseudomonadati</taxon>
        <taxon>Bacteroidota</taxon>
        <taxon>Chitinophagia</taxon>
        <taxon>Chitinophagales</taxon>
        <taxon>Chitinophagaceae</taxon>
        <taxon>Chitinophaga</taxon>
    </lineage>
</organism>